<feature type="transmembrane region" description="Helical" evidence="12">
    <location>
        <begin position="73"/>
        <end position="95"/>
    </location>
</feature>
<evidence type="ECO:0000256" key="11">
    <source>
        <dbReference type="ARBA" id="ARBA00023303"/>
    </source>
</evidence>
<feature type="domain" description="Ionotropic glutamate receptor C-terminal" evidence="13">
    <location>
        <begin position="1"/>
        <end position="284"/>
    </location>
</feature>
<comment type="caution">
    <text evidence="14">The sequence shown here is derived from an EMBL/GenBank/DDBJ whole genome shotgun (WGS) entry which is preliminary data.</text>
</comment>
<keyword evidence="15" id="KW-1185">Reference proteome</keyword>
<keyword evidence="4 12" id="KW-0812">Transmembrane</keyword>
<evidence type="ECO:0000259" key="13">
    <source>
        <dbReference type="SMART" id="SM00079"/>
    </source>
</evidence>
<evidence type="ECO:0000256" key="7">
    <source>
        <dbReference type="ARBA" id="ARBA00023136"/>
    </source>
</evidence>
<dbReference type="InterPro" id="IPR015683">
    <property type="entry name" value="Ionotropic_Glu_rcpt"/>
</dbReference>
<keyword evidence="9" id="KW-0325">Glycoprotein</keyword>
<dbReference type="InterPro" id="IPR001638">
    <property type="entry name" value="Solute-binding_3/MltF_N"/>
</dbReference>
<gene>
    <name evidence="14" type="ORF">PENTCL1PPCAC_26054</name>
</gene>
<feature type="transmembrane region" description="Helical" evidence="12">
    <location>
        <begin position="107"/>
        <end position="129"/>
    </location>
</feature>
<accession>A0AAV5UC24</accession>
<dbReference type="GO" id="GO:0016020">
    <property type="term" value="C:membrane"/>
    <property type="evidence" value="ECO:0007669"/>
    <property type="project" value="UniProtKB-SubCell"/>
</dbReference>
<comment type="similarity">
    <text evidence="2">Belongs to the glutamate-gated ion channel (TC 1.A.10.1) family.</text>
</comment>
<dbReference type="AlphaFoldDB" id="A0AAV5UC24"/>
<proteinExistence type="inferred from homology"/>
<dbReference type="SMART" id="SM00079">
    <property type="entry name" value="PBPe"/>
    <property type="match status" value="1"/>
</dbReference>
<dbReference type="Gene3D" id="3.40.190.10">
    <property type="entry name" value="Periplasmic binding protein-like II"/>
    <property type="match status" value="3"/>
</dbReference>
<dbReference type="PANTHER" id="PTHR18966">
    <property type="entry name" value="IONOTROPIC GLUTAMATE RECEPTOR"/>
    <property type="match status" value="1"/>
</dbReference>
<evidence type="ECO:0000256" key="2">
    <source>
        <dbReference type="ARBA" id="ARBA00008685"/>
    </source>
</evidence>
<sequence>GSLREDGTWDGILGDVNSSVVDLAIAPIAVTQERAAFVDFSPPFLTSGISLMMKKSMPFQHHNSLNPFAPTTWTLIILLQILASFIFLINNILCFESITSLIGLYRLWICLFSLLVWIGCSFMLIASILHHLGAVSALNELVSLNPVEELVKQGNVKFLMQEKGEAHQFFKVDNSTIYRSNSRSLIQGGSSFLNIYESGVESDGIKKVRASNGSVAFIVDDLSNIYENSRLPCDTVKIGENLATFQYAVATKKGSDLSGKVHAAMESLLASGELEKLNREWFIERSQC</sequence>
<evidence type="ECO:0000256" key="6">
    <source>
        <dbReference type="ARBA" id="ARBA00023065"/>
    </source>
</evidence>
<comment type="subcellular location">
    <subcellularLocation>
        <location evidence="1">Membrane</location>
        <topology evidence="1">Multi-pass membrane protein</topology>
    </subcellularLocation>
</comment>
<evidence type="ECO:0000256" key="12">
    <source>
        <dbReference type="SAM" id="Phobius"/>
    </source>
</evidence>
<evidence type="ECO:0000313" key="15">
    <source>
        <dbReference type="Proteomes" id="UP001432027"/>
    </source>
</evidence>
<evidence type="ECO:0000256" key="3">
    <source>
        <dbReference type="ARBA" id="ARBA00022448"/>
    </source>
</evidence>
<keyword evidence="6" id="KW-0406">Ion transport</keyword>
<dbReference type="InterPro" id="IPR001320">
    <property type="entry name" value="Iontro_rcpt_C"/>
</dbReference>
<evidence type="ECO:0000256" key="1">
    <source>
        <dbReference type="ARBA" id="ARBA00004141"/>
    </source>
</evidence>
<dbReference type="EMBL" id="BTSX01000006">
    <property type="protein sequence ID" value="GMT03880.1"/>
    <property type="molecule type" value="Genomic_DNA"/>
</dbReference>
<keyword evidence="11" id="KW-0407">Ion channel</keyword>
<dbReference type="Proteomes" id="UP001432027">
    <property type="component" value="Unassembled WGS sequence"/>
</dbReference>
<evidence type="ECO:0000256" key="5">
    <source>
        <dbReference type="ARBA" id="ARBA00022989"/>
    </source>
</evidence>
<dbReference type="Pfam" id="PF00497">
    <property type="entry name" value="SBP_bac_3"/>
    <property type="match status" value="1"/>
</dbReference>
<evidence type="ECO:0000256" key="4">
    <source>
        <dbReference type="ARBA" id="ARBA00022692"/>
    </source>
</evidence>
<evidence type="ECO:0000313" key="14">
    <source>
        <dbReference type="EMBL" id="GMT03880.1"/>
    </source>
</evidence>
<evidence type="ECO:0000256" key="8">
    <source>
        <dbReference type="ARBA" id="ARBA00023170"/>
    </source>
</evidence>
<evidence type="ECO:0000256" key="9">
    <source>
        <dbReference type="ARBA" id="ARBA00023180"/>
    </source>
</evidence>
<keyword evidence="5 12" id="KW-1133">Transmembrane helix</keyword>
<organism evidence="14 15">
    <name type="scientific">Pristionchus entomophagus</name>
    <dbReference type="NCBI Taxonomy" id="358040"/>
    <lineage>
        <taxon>Eukaryota</taxon>
        <taxon>Metazoa</taxon>
        <taxon>Ecdysozoa</taxon>
        <taxon>Nematoda</taxon>
        <taxon>Chromadorea</taxon>
        <taxon>Rhabditida</taxon>
        <taxon>Rhabditina</taxon>
        <taxon>Diplogasteromorpha</taxon>
        <taxon>Diplogasteroidea</taxon>
        <taxon>Neodiplogasteridae</taxon>
        <taxon>Pristionchus</taxon>
    </lineage>
</organism>
<name>A0AAV5UC24_9BILA</name>
<keyword evidence="10" id="KW-1071">Ligand-gated ion channel</keyword>
<keyword evidence="7 12" id="KW-0472">Membrane</keyword>
<feature type="non-terminal residue" evidence="14">
    <location>
        <position position="1"/>
    </location>
</feature>
<dbReference type="SUPFAM" id="SSF53850">
    <property type="entry name" value="Periplasmic binding protein-like II"/>
    <property type="match status" value="1"/>
</dbReference>
<protein>
    <recommendedName>
        <fullName evidence="13">Ionotropic glutamate receptor C-terminal domain-containing protein</fullName>
    </recommendedName>
</protein>
<keyword evidence="8" id="KW-0675">Receptor</keyword>
<feature type="non-terminal residue" evidence="14">
    <location>
        <position position="288"/>
    </location>
</feature>
<reference evidence="14" key="1">
    <citation type="submission" date="2023-10" db="EMBL/GenBank/DDBJ databases">
        <title>Genome assembly of Pristionchus species.</title>
        <authorList>
            <person name="Yoshida K."/>
            <person name="Sommer R.J."/>
        </authorList>
    </citation>
    <scope>NUCLEOTIDE SEQUENCE</scope>
    <source>
        <strain evidence="14">RS0144</strain>
    </source>
</reference>
<keyword evidence="3" id="KW-0813">Transport</keyword>
<dbReference type="GO" id="GO:0015276">
    <property type="term" value="F:ligand-gated monoatomic ion channel activity"/>
    <property type="evidence" value="ECO:0007669"/>
    <property type="project" value="InterPro"/>
</dbReference>
<evidence type="ECO:0000256" key="10">
    <source>
        <dbReference type="ARBA" id="ARBA00023286"/>
    </source>
</evidence>